<proteinExistence type="predicted"/>
<keyword evidence="2" id="KW-0812">Transmembrane</keyword>
<feature type="region of interest" description="Disordered" evidence="1">
    <location>
        <begin position="113"/>
        <end position="165"/>
    </location>
</feature>
<dbReference type="InterPro" id="IPR011990">
    <property type="entry name" value="TPR-like_helical_dom_sf"/>
</dbReference>
<dbReference type="Proteomes" id="UP000198816">
    <property type="component" value="Unassembled WGS sequence"/>
</dbReference>
<dbReference type="OrthoDB" id="5758747at2"/>
<keyword evidence="2" id="KW-1133">Transmembrane helix</keyword>
<protein>
    <recommendedName>
        <fullName evidence="5">Sel1 repeat-containing protein</fullName>
    </recommendedName>
</protein>
<feature type="compositionally biased region" description="Polar residues" evidence="1">
    <location>
        <begin position="223"/>
        <end position="233"/>
    </location>
</feature>
<dbReference type="AlphaFoldDB" id="A0A1H2VHS6"/>
<dbReference type="STRING" id="1058.SAMN05421783_10723"/>
<dbReference type="RefSeq" id="WP_093030412.1">
    <property type="nucleotide sequence ID" value="NZ_FNNZ01000007.1"/>
</dbReference>
<dbReference type="Gene3D" id="1.25.40.10">
    <property type="entry name" value="Tetratricopeptide repeat domain"/>
    <property type="match status" value="1"/>
</dbReference>
<dbReference type="EMBL" id="FNNZ01000007">
    <property type="protein sequence ID" value="SDW67828.1"/>
    <property type="molecule type" value="Genomic_DNA"/>
</dbReference>
<keyword evidence="2" id="KW-0472">Membrane</keyword>
<feature type="compositionally biased region" description="Acidic residues" evidence="1">
    <location>
        <begin position="142"/>
        <end position="151"/>
    </location>
</feature>
<accession>A0A1H2VHS6</accession>
<dbReference type="SUPFAM" id="SSF81901">
    <property type="entry name" value="HCP-like"/>
    <property type="match status" value="1"/>
</dbReference>
<feature type="compositionally biased region" description="Basic and acidic residues" evidence="1">
    <location>
        <begin position="132"/>
        <end position="141"/>
    </location>
</feature>
<feature type="transmembrane region" description="Helical" evidence="2">
    <location>
        <begin position="169"/>
        <end position="193"/>
    </location>
</feature>
<gene>
    <name evidence="3" type="ORF">SAMN05421783_10723</name>
</gene>
<organism evidence="3 4">
    <name type="scientific">Thiocapsa roseopersicina</name>
    <dbReference type="NCBI Taxonomy" id="1058"/>
    <lineage>
        <taxon>Bacteria</taxon>
        <taxon>Pseudomonadati</taxon>
        <taxon>Pseudomonadota</taxon>
        <taxon>Gammaproteobacteria</taxon>
        <taxon>Chromatiales</taxon>
        <taxon>Chromatiaceae</taxon>
        <taxon>Thiocapsa</taxon>
    </lineage>
</organism>
<name>A0A1H2VHS6_THIRO</name>
<evidence type="ECO:0000256" key="2">
    <source>
        <dbReference type="SAM" id="Phobius"/>
    </source>
</evidence>
<reference evidence="4" key="1">
    <citation type="submission" date="2016-10" db="EMBL/GenBank/DDBJ databases">
        <authorList>
            <person name="Varghese N."/>
            <person name="Submissions S."/>
        </authorList>
    </citation>
    <scope>NUCLEOTIDE SEQUENCE [LARGE SCALE GENOMIC DNA]</scope>
    <source>
        <strain evidence="4">DSM 217</strain>
    </source>
</reference>
<evidence type="ECO:0000313" key="3">
    <source>
        <dbReference type="EMBL" id="SDW67828.1"/>
    </source>
</evidence>
<feature type="region of interest" description="Disordered" evidence="1">
    <location>
        <begin position="203"/>
        <end position="237"/>
    </location>
</feature>
<evidence type="ECO:0000313" key="4">
    <source>
        <dbReference type="Proteomes" id="UP000198816"/>
    </source>
</evidence>
<keyword evidence="4" id="KW-1185">Reference proteome</keyword>
<sequence>MALKIDLHPAGPGSARLLIGGARPSPETVSLALQRNDGRYLGLDRQWQVTPHWHPIFTAAPLSDGLRLTLDADLVDSIVGVGGAPLRVVVRLDGVEDAGTLRIRGELIGSGAAAPRSASRDPLEETISVRRPGAESTRDAEPISDADDFSLDLEGHADPRPTPRPAARWPWFALAAVLLLACVGLGAWSLGWFGETLPSDPDVAQLVEPTPDLSPARVDEPESQQSDETTTPSDPAPALTGIALASRFLADGPTPAAIFERAERLEQAGDCPAAYALYSEAANADPTFAARLARRYDPLTHRPGTCIVAPDIPYAIVYYSDAADAGDIEIQRRLGQLMAEHEASGPTHEAGLGWLRKAAAAGDEEATRAIERFGGGR</sequence>
<evidence type="ECO:0000256" key="1">
    <source>
        <dbReference type="SAM" id="MobiDB-lite"/>
    </source>
</evidence>
<evidence type="ECO:0008006" key="5">
    <source>
        <dbReference type="Google" id="ProtNLM"/>
    </source>
</evidence>